<gene>
    <name evidence="10" type="ORF">GCM10010446_24850</name>
</gene>
<feature type="transmembrane region" description="Helical" evidence="7">
    <location>
        <begin position="145"/>
        <end position="167"/>
    </location>
</feature>
<feature type="transmembrane region" description="Helical" evidence="7">
    <location>
        <begin position="45"/>
        <end position="64"/>
    </location>
</feature>
<keyword evidence="4 7" id="KW-0812">Transmembrane</keyword>
<evidence type="ECO:0000259" key="9">
    <source>
        <dbReference type="PROSITE" id="PS50928"/>
    </source>
</evidence>
<feature type="region of interest" description="Disordered" evidence="8">
    <location>
        <begin position="1"/>
        <end position="35"/>
    </location>
</feature>
<dbReference type="InterPro" id="IPR050809">
    <property type="entry name" value="UgpAE/MalFG_permease"/>
</dbReference>
<evidence type="ECO:0000256" key="2">
    <source>
        <dbReference type="ARBA" id="ARBA00022448"/>
    </source>
</evidence>
<name>A0ABN3X5F3_9ACTN</name>
<keyword evidence="3" id="KW-1003">Cell membrane</keyword>
<evidence type="ECO:0000313" key="10">
    <source>
        <dbReference type="EMBL" id="GAA2938502.1"/>
    </source>
</evidence>
<dbReference type="PANTHER" id="PTHR43227:SF8">
    <property type="entry name" value="DIACETYLCHITOBIOSE UPTAKE SYSTEM PERMEASE PROTEIN DASB"/>
    <property type="match status" value="1"/>
</dbReference>
<dbReference type="InterPro" id="IPR035906">
    <property type="entry name" value="MetI-like_sf"/>
</dbReference>
<evidence type="ECO:0000256" key="3">
    <source>
        <dbReference type="ARBA" id="ARBA00022475"/>
    </source>
</evidence>
<reference evidence="10 11" key="1">
    <citation type="journal article" date="2019" name="Int. J. Syst. Evol. Microbiol.">
        <title>The Global Catalogue of Microorganisms (GCM) 10K type strain sequencing project: providing services to taxonomists for standard genome sequencing and annotation.</title>
        <authorList>
            <consortium name="The Broad Institute Genomics Platform"/>
            <consortium name="The Broad Institute Genome Sequencing Center for Infectious Disease"/>
            <person name="Wu L."/>
            <person name="Ma J."/>
        </authorList>
    </citation>
    <scope>NUCLEOTIDE SEQUENCE [LARGE SCALE GENOMIC DNA]</scope>
    <source>
        <strain evidence="10 11">JCM 9088</strain>
    </source>
</reference>
<keyword evidence="11" id="KW-1185">Reference proteome</keyword>
<sequence length="335" mass="36446">MTRPGVRSTGPVATATTTATGAAPTPAPAPASTPAARRRAVPGSLWPYLLVAPTVIGVALLLAYPLGRNLLISLQHYGMAELIRGDAGFAGLENYREILRDGEFWQVVRRTLWWTAVNVVLIMVIGTGVALMLQRLGKRMRTLVLSGLALAWASPVIATTTVFQWLFSSRLGVVNWLLVRLGFDSFENYSWLAHGPAAFTVLVLLVVWQSVPFAAITLHSALTTVPTELFESARIDGAGGWRIFRSITLPVLGPIFGLVLSLEVIWVFRCFAQIWAVTKGGPGGATTTLPVYSYRVAQSLHRYDLGAAAATLTVLLLVTALILYFRQMFRQEAEL</sequence>
<dbReference type="InterPro" id="IPR000515">
    <property type="entry name" value="MetI-like"/>
</dbReference>
<dbReference type="PROSITE" id="PS50928">
    <property type="entry name" value="ABC_TM1"/>
    <property type="match status" value="1"/>
</dbReference>
<accession>A0ABN3X5F3</accession>
<dbReference type="EMBL" id="BAAAUD010000023">
    <property type="protein sequence ID" value="GAA2938502.1"/>
    <property type="molecule type" value="Genomic_DNA"/>
</dbReference>
<protein>
    <submittedName>
        <fullName evidence="10">Sugar ABC transporter permease</fullName>
    </submittedName>
</protein>
<evidence type="ECO:0000313" key="11">
    <source>
        <dbReference type="Proteomes" id="UP001500403"/>
    </source>
</evidence>
<dbReference type="Pfam" id="PF00528">
    <property type="entry name" value="BPD_transp_1"/>
    <property type="match status" value="1"/>
</dbReference>
<dbReference type="PANTHER" id="PTHR43227">
    <property type="entry name" value="BLL4140 PROTEIN"/>
    <property type="match status" value="1"/>
</dbReference>
<feature type="transmembrane region" description="Helical" evidence="7">
    <location>
        <begin position="243"/>
        <end position="268"/>
    </location>
</feature>
<dbReference type="CDD" id="cd06261">
    <property type="entry name" value="TM_PBP2"/>
    <property type="match status" value="1"/>
</dbReference>
<organism evidence="10 11">
    <name type="scientific">Streptomyces enissocaesilis</name>
    <dbReference type="NCBI Taxonomy" id="332589"/>
    <lineage>
        <taxon>Bacteria</taxon>
        <taxon>Bacillati</taxon>
        <taxon>Actinomycetota</taxon>
        <taxon>Actinomycetes</taxon>
        <taxon>Kitasatosporales</taxon>
        <taxon>Streptomycetaceae</taxon>
        <taxon>Streptomyces</taxon>
        <taxon>Streptomyces rochei group</taxon>
    </lineage>
</organism>
<comment type="similarity">
    <text evidence="7">Belongs to the binding-protein-dependent transport system permease family.</text>
</comment>
<keyword evidence="5 7" id="KW-1133">Transmembrane helix</keyword>
<dbReference type="SUPFAM" id="SSF161098">
    <property type="entry name" value="MetI-like"/>
    <property type="match status" value="1"/>
</dbReference>
<proteinExistence type="inferred from homology"/>
<evidence type="ECO:0000256" key="1">
    <source>
        <dbReference type="ARBA" id="ARBA00004651"/>
    </source>
</evidence>
<feature type="transmembrane region" description="Helical" evidence="7">
    <location>
        <begin position="112"/>
        <end position="133"/>
    </location>
</feature>
<feature type="transmembrane region" description="Helical" evidence="7">
    <location>
        <begin position="197"/>
        <end position="222"/>
    </location>
</feature>
<keyword evidence="2 7" id="KW-0813">Transport</keyword>
<dbReference type="RefSeq" id="WP_344494388.1">
    <property type="nucleotide sequence ID" value="NZ_BAAAUD010000023.1"/>
</dbReference>
<evidence type="ECO:0000256" key="4">
    <source>
        <dbReference type="ARBA" id="ARBA00022692"/>
    </source>
</evidence>
<evidence type="ECO:0000256" key="6">
    <source>
        <dbReference type="ARBA" id="ARBA00023136"/>
    </source>
</evidence>
<comment type="subcellular location">
    <subcellularLocation>
        <location evidence="1 7">Cell membrane</location>
        <topology evidence="1 7">Multi-pass membrane protein</topology>
    </subcellularLocation>
</comment>
<dbReference type="Proteomes" id="UP001500403">
    <property type="component" value="Unassembled WGS sequence"/>
</dbReference>
<evidence type="ECO:0000256" key="5">
    <source>
        <dbReference type="ARBA" id="ARBA00022989"/>
    </source>
</evidence>
<evidence type="ECO:0000256" key="7">
    <source>
        <dbReference type="RuleBase" id="RU363032"/>
    </source>
</evidence>
<keyword evidence="6 7" id="KW-0472">Membrane</keyword>
<feature type="compositionally biased region" description="Low complexity" evidence="8">
    <location>
        <begin position="7"/>
        <end position="24"/>
    </location>
</feature>
<feature type="transmembrane region" description="Helical" evidence="7">
    <location>
        <begin position="305"/>
        <end position="325"/>
    </location>
</feature>
<comment type="caution">
    <text evidence="10">The sequence shown here is derived from an EMBL/GenBank/DDBJ whole genome shotgun (WGS) entry which is preliminary data.</text>
</comment>
<dbReference type="Gene3D" id="1.10.3720.10">
    <property type="entry name" value="MetI-like"/>
    <property type="match status" value="1"/>
</dbReference>
<feature type="domain" description="ABC transmembrane type-1" evidence="9">
    <location>
        <begin position="108"/>
        <end position="324"/>
    </location>
</feature>
<evidence type="ECO:0000256" key="8">
    <source>
        <dbReference type="SAM" id="MobiDB-lite"/>
    </source>
</evidence>